<accession>A0A9W9ZY98</accession>
<reference evidence="2" key="1">
    <citation type="submission" date="2023-01" db="EMBL/GenBank/DDBJ databases">
        <title>Genome assembly of the deep-sea coral Lophelia pertusa.</title>
        <authorList>
            <person name="Herrera S."/>
            <person name="Cordes E."/>
        </authorList>
    </citation>
    <scope>NUCLEOTIDE SEQUENCE</scope>
    <source>
        <strain evidence="2">USNM1676648</strain>
        <tissue evidence="2">Polyp</tissue>
    </source>
</reference>
<dbReference type="EMBL" id="MU825421">
    <property type="protein sequence ID" value="KAJ7390078.1"/>
    <property type="molecule type" value="Genomic_DNA"/>
</dbReference>
<evidence type="ECO:0000256" key="1">
    <source>
        <dbReference type="SAM" id="MobiDB-lite"/>
    </source>
</evidence>
<feature type="region of interest" description="Disordered" evidence="1">
    <location>
        <begin position="1"/>
        <end position="21"/>
    </location>
</feature>
<protein>
    <submittedName>
        <fullName evidence="2">Uncharacterized protein</fullName>
    </submittedName>
</protein>
<comment type="caution">
    <text evidence="2">The sequence shown here is derived from an EMBL/GenBank/DDBJ whole genome shotgun (WGS) entry which is preliminary data.</text>
</comment>
<proteinExistence type="predicted"/>
<feature type="non-terminal residue" evidence="2">
    <location>
        <position position="65"/>
    </location>
</feature>
<keyword evidence="3" id="KW-1185">Reference proteome</keyword>
<organism evidence="2 3">
    <name type="scientific">Desmophyllum pertusum</name>
    <dbReference type="NCBI Taxonomy" id="174260"/>
    <lineage>
        <taxon>Eukaryota</taxon>
        <taxon>Metazoa</taxon>
        <taxon>Cnidaria</taxon>
        <taxon>Anthozoa</taxon>
        <taxon>Hexacorallia</taxon>
        <taxon>Scleractinia</taxon>
        <taxon>Caryophylliina</taxon>
        <taxon>Caryophylliidae</taxon>
        <taxon>Desmophyllum</taxon>
    </lineage>
</organism>
<dbReference type="AlphaFoldDB" id="A0A9W9ZY98"/>
<sequence length="65" mass="6968">MDHTDATAILGSDPPSQQQRARTLMNAHREVTRAPRMVAPTVSTPLVPTIAVAIDATTYLAINVN</sequence>
<gene>
    <name evidence="2" type="ORF">OS493_027604</name>
</gene>
<dbReference type="Proteomes" id="UP001163046">
    <property type="component" value="Unassembled WGS sequence"/>
</dbReference>
<name>A0A9W9ZY98_9CNID</name>
<evidence type="ECO:0000313" key="3">
    <source>
        <dbReference type="Proteomes" id="UP001163046"/>
    </source>
</evidence>
<evidence type="ECO:0000313" key="2">
    <source>
        <dbReference type="EMBL" id="KAJ7390078.1"/>
    </source>
</evidence>